<organism evidence="8 9">
    <name type="scientific">Collybia nuda</name>
    <dbReference type="NCBI Taxonomy" id="64659"/>
    <lineage>
        <taxon>Eukaryota</taxon>
        <taxon>Fungi</taxon>
        <taxon>Dikarya</taxon>
        <taxon>Basidiomycota</taxon>
        <taxon>Agaricomycotina</taxon>
        <taxon>Agaricomycetes</taxon>
        <taxon>Agaricomycetidae</taxon>
        <taxon>Agaricales</taxon>
        <taxon>Tricholomatineae</taxon>
        <taxon>Clitocybaceae</taxon>
        <taxon>Collybia</taxon>
    </lineage>
</organism>
<keyword evidence="3" id="KW-0813">Transport</keyword>
<evidence type="ECO:0000256" key="2">
    <source>
        <dbReference type="ARBA" id="ARBA00008335"/>
    </source>
</evidence>
<dbReference type="OrthoDB" id="413079at2759"/>
<keyword evidence="6 7" id="KW-0472">Membrane</keyword>
<dbReference type="InterPro" id="IPR051788">
    <property type="entry name" value="MFS_Transporter"/>
</dbReference>
<dbReference type="GO" id="GO:0012505">
    <property type="term" value="C:endomembrane system"/>
    <property type="evidence" value="ECO:0007669"/>
    <property type="project" value="UniProtKB-SubCell"/>
</dbReference>
<evidence type="ECO:0000256" key="6">
    <source>
        <dbReference type="ARBA" id="ARBA00023136"/>
    </source>
</evidence>
<protein>
    <recommendedName>
        <fullName evidence="10">MFS transporter</fullName>
    </recommendedName>
</protein>
<evidence type="ECO:0000256" key="4">
    <source>
        <dbReference type="ARBA" id="ARBA00022692"/>
    </source>
</evidence>
<feature type="transmembrane region" description="Helical" evidence="7">
    <location>
        <begin position="61"/>
        <end position="80"/>
    </location>
</feature>
<evidence type="ECO:0000256" key="1">
    <source>
        <dbReference type="ARBA" id="ARBA00004127"/>
    </source>
</evidence>
<feature type="transmembrane region" description="Helical" evidence="7">
    <location>
        <begin position="27"/>
        <end position="49"/>
    </location>
</feature>
<reference evidence="8" key="1">
    <citation type="submission" date="2020-11" db="EMBL/GenBank/DDBJ databases">
        <authorList>
            <consortium name="DOE Joint Genome Institute"/>
            <person name="Ahrendt S."/>
            <person name="Riley R."/>
            <person name="Andreopoulos W."/>
            <person name="Labutti K."/>
            <person name="Pangilinan J."/>
            <person name="Ruiz-Duenas F.J."/>
            <person name="Barrasa J.M."/>
            <person name="Sanchez-Garcia M."/>
            <person name="Camarero S."/>
            <person name="Miyauchi S."/>
            <person name="Serrano A."/>
            <person name="Linde D."/>
            <person name="Babiker R."/>
            <person name="Drula E."/>
            <person name="Ayuso-Fernandez I."/>
            <person name="Pacheco R."/>
            <person name="Padilla G."/>
            <person name="Ferreira P."/>
            <person name="Barriuso J."/>
            <person name="Kellner H."/>
            <person name="Castanera R."/>
            <person name="Alfaro M."/>
            <person name="Ramirez L."/>
            <person name="Pisabarro A.G."/>
            <person name="Kuo A."/>
            <person name="Tritt A."/>
            <person name="Lipzen A."/>
            <person name="He G."/>
            <person name="Yan M."/>
            <person name="Ng V."/>
            <person name="Cullen D."/>
            <person name="Martin F."/>
            <person name="Rosso M.-N."/>
            <person name="Henrissat B."/>
            <person name="Hibbett D."/>
            <person name="Martinez A.T."/>
            <person name="Grigoriev I.V."/>
        </authorList>
    </citation>
    <scope>NUCLEOTIDE SEQUENCE</scope>
    <source>
        <strain evidence="8">CBS 247.69</strain>
    </source>
</reference>
<dbReference type="SUPFAM" id="SSF103473">
    <property type="entry name" value="MFS general substrate transporter"/>
    <property type="match status" value="1"/>
</dbReference>
<keyword evidence="4 7" id="KW-0812">Transmembrane</keyword>
<dbReference type="PANTHER" id="PTHR23514">
    <property type="entry name" value="BYPASS OF STOP CODON PROTEIN 6"/>
    <property type="match status" value="1"/>
</dbReference>
<gene>
    <name evidence="8" type="ORF">BDZ94DRAFT_1179691</name>
</gene>
<comment type="similarity">
    <text evidence="2">Belongs to the major facilitator superfamily.</text>
</comment>
<feature type="non-terminal residue" evidence="8">
    <location>
        <position position="1"/>
    </location>
</feature>
<dbReference type="AlphaFoldDB" id="A0A9P5XS73"/>
<keyword evidence="5 7" id="KW-1133">Transmembrane helix</keyword>
<name>A0A9P5XS73_9AGAR</name>
<dbReference type="InterPro" id="IPR036259">
    <property type="entry name" value="MFS_trans_sf"/>
</dbReference>
<comment type="subcellular location">
    <subcellularLocation>
        <location evidence="1">Endomembrane system</location>
        <topology evidence="1">Multi-pass membrane protein</topology>
    </subcellularLocation>
</comment>
<dbReference type="GO" id="GO:0016020">
    <property type="term" value="C:membrane"/>
    <property type="evidence" value="ECO:0007669"/>
    <property type="project" value="TreeGrafter"/>
</dbReference>
<evidence type="ECO:0000256" key="7">
    <source>
        <dbReference type="SAM" id="Phobius"/>
    </source>
</evidence>
<evidence type="ECO:0000256" key="5">
    <source>
        <dbReference type="ARBA" id="ARBA00022989"/>
    </source>
</evidence>
<proteinExistence type="inferred from homology"/>
<evidence type="ECO:0000256" key="3">
    <source>
        <dbReference type="ARBA" id="ARBA00022448"/>
    </source>
</evidence>
<comment type="caution">
    <text evidence="8">The sequence shown here is derived from an EMBL/GenBank/DDBJ whole genome shotgun (WGS) entry which is preliminary data.</text>
</comment>
<dbReference type="Proteomes" id="UP000807353">
    <property type="component" value="Unassembled WGS sequence"/>
</dbReference>
<dbReference type="EMBL" id="MU150599">
    <property type="protein sequence ID" value="KAF9455592.1"/>
    <property type="molecule type" value="Genomic_DNA"/>
</dbReference>
<evidence type="ECO:0000313" key="8">
    <source>
        <dbReference type="EMBL" id="KAF9455592.1"/>
    </source>
</evidence>
<accession>A0A9P5XS73</accession>
<keyword evidence="9" id="KW-1185">Reference proteome</keyword>
<dbReference type="PANTHER" id="PTHR23514:SF3">
    <property type="entry name" value="BYPASS OF STOP CODON PROTEIN 6"/>
    <property type="match status" value="1"/>
</dbReference>
<sequence>VSFIGLVLGPMYPILVSQASRVLPRRLLTVCLGWITGIGIAGSAALPFLTGLLSSRFGIRALQPLLVTMMCAMLIIWAFVPKSIRRVD</sequence>
<evidence type="ECO:0000313" key="9">
    <source>
        <dbReference type="Proteomes" id="UP000807353"/>
    </source>
</evidence>
<dbReference type="Gene3D" id="1.20.1250.20">
    <property type="entry name" value="MFS general substrate transporter like domains"/>
    <property type="match status" value="1"/>
</dbReference>
<evidence type="ECO:0008006" key="10">
    <source>
        <dbReference type="Google" id="ProtNLM"/>
    </source>
</evidence>